<dbReference type="InterPro" id="IPR039633">
    <property type="entry name" value="PAP"/>
</dbReference>
<evidence type="ECO:0000256" key="3">
    <source>
        <dbReference type="ARBA" id="ARBA00022946"/>
    </source>
</evidence>
<keyword evidence="6" id="KW-1185">Reference proteome</keyword>
<feature type="domain" description="Plastid lipid-associated protein/fibrillin conserved" evidence="4">
    <location>
        <begin position="2"/>
        <end position="211"/>
    </location>
</feature>
<dbReference type="Pfam" id="PF04755">
    <property type="entry name" value="PAP_fibrillin"/>
    <property type="match status" value="1"/>
</dbReference>
<evidence type="ECO:0000313" key="5">
    <source>
        <dbReference type="EMBL" id="CAA2960000.1"/>
    </source>
</evidence>
<organism evidence="5 6">
    <name type="scientific">Olea europaea subsp. europaea</name>
    <dbReference type="NCBI Taxonomy" id="158383"/>
    <lineage>
        <taxon>Eukaryota</taxon>
        <taxon>Viridiplantae</taxon>
        <taxon>Streptophyta</taxon>
        <taxon>Embryophyta</taxon>
        <taxon>Tracheophyta</taxon>
        <taxon>Spermatophyta</taxon>
        <taxon>Magnoliopsida</taxon>
        <taxon>eudicotyledons</taxon>
        <taxon>Gunneridae</taxon>
        <taxon>Pentapetalae</taxon>
        <taxon>asterids</taxon>
        <taxon>lamiids</taxon>
        <taxon>Lamiales</taxon>
        <taxon>Oleaceae</taxon>
        <taxon>Oleeae</taxon>
        <taxon>Olea</taxon>
    </lineage>
</organism>
<reference evidence="5 6" key="1">
    <citation type="submission" date="2019-12" db="EMBL/GenBank/DDBJ databases">
        <authorList>
            <person name="Alioto T."/>
            <person name="Alioto T."/>
            <person name="Gomez Garrido J."/>
        </authorList>
    </citation>
    <scope>NUCLEOTIDE SEQUENCE [LARGE SCALE GENOMIC DNA]</scope>
</reference>
<proteinExistence type="predicted"/>
<dbReference type="InterPro" id="IPR006843">
    <property type="entry name" value="PAP/fibrillin_dom"/>
</dbReference>
<protein>
    <submittedName>
        <fullName evidence="5">Plastid-lipid-associated, chloroplastic</fullName>
    </submittedName>
</protein>
<gene>
    <name evidence="5" type="ORF">OLEA9_A071211</name>
</gene>
<comment type="caution">
    <text evidence="5">The sequence shown here is derived from an EMBL/GenBank/DDBJ whole genome shotgun (WGS) entry which is preliminary data.</text>
</comment>
<keyword evidence="2" id="KW-0934">Plastid</keyword>
<evidence type="ECO:0000256" key="1">
    <source>
        <dbReference type="ARBA" id="ARBA00004474"/>
    </source>
</evidence>
<dbReference type="EMBL" id="CACTIH010000362">
    <property type="protein sequence ID" value="CAA2960000.1"/>
    <property type="molecule type" value="Genomic_DNA"/>
</dbReference>
<evidence type="ECO:0000259" key="4">
    <source>
        <dbReference type="Pfam" id="PF04755"/>
    </source>
</evidence>
<name>A0A8S0PZ54_OLEEU</name>
<dbReference type="PANTHER" id="PTHR31906">
    <property type="entry name" value="PLASTID-LIPID-ASSOCIATED PROTEIN 4, CHLOROPLASTIC-RELATED"/>
    <property type="match status" value="1"/>
</dbReference>
<dbReference type="OrthoDB" id="498392at2759"/>
<keyword evidence="3" id="KW-0809">Transit peptide</keyword>
<evidence type="ECO:0000256" key="2">
    <source>
        <dbReference type="ARBA" id="ARBA00022640"/>
    </source>
</evidence>
<dbReference type="Gramene" id="OE9A071211T1">
    <property type="protein sequence ID" value="OE9A071211C1"/>
    <property type="gene ID" value="OE9A071211"/>
</dbReference>
<dbReference type="AlphaFoldDB" id="A0A8S0PZ54"/>
<dbReference type="GO" id="GO:0009536">
    <property type="term" value="C:plastid"/>
    <property type="evidence" value="ECO:0007669"/>
    <property type="project" value="UniProtKB-SubCell"/>
</dbReference>
<dbReference type="Proteomes" id="UP000594638">
    <property type="component" value="Unassembled WGS sequence"/>
</dbReference>
<sequence>MDSFNGTNRGLSASSETRAEIVELITQLEAKNPTPAPMEALTLLNGKWILAYTSFVGLFPLLSSGAKMPLVSLEEISQTIDSENFTVQNTILFAGPLATTAITTNAKFEVRSPKRVQIKFQEGVIGTPQLTDSLVFAENVEFLGQKIYLTPIKGLLTSVENTASSVAKTISSRPPLKFSLSNSNADSWLLTTYLDDELRISKGDGGSAFVLIKEGSPLLTP</sequence>
<comment type="subcellular location">
    <subcellularLocation>
        <location evidence="1">Plastid</location>
    </subcellularLocation>
</comment>
<accession>A0A8S0PZ54</accession>
<evidence type="ECO:0000313" key="6">
    <source>
        <dbReference type="Proteomes" id="UP000594638"/>
    </source>
</evidence>